<sequence length="319" mass="37391">MIRHQIPQKKINMMRRQFIRGDETTYRIAKKLGISTVTSWRYINEFKRIKATYPERLKDMNFFMPEEPKSHRLTPLYVNFIKVLPRLLAAEKPGVKAKPVWRKYRAMYPNGYAYLPFTALFYEWIKVNDVPEIPKLLASMPEYDVKALKKWRHSSDHRKWQIATTLLMALQTSGYKTITDKAETTNETIKNWISTYLSKGLVAFKPPIHKIFPTVIKRMKQRAENLIKLLHEPPTTHGLNRTSWTITALTICMKRFTLKKFLGCKHLIPLERMDTVSKSRETCLRAKTLSTVKRSINYNVSCNVCGKTRSSFRLTSTDL</sequence>
<dbReference type="Proteomes" id="UP001247620">
    <property type="component" value="Unassembled WGS sequence"/>
</dbReference>
<name>A0ABU1TCA2_9SPHI</name>
<reference evidence="1 2" key="1">
    <citation type="submission" date="2023-07" db="EMBL/GenBank/DDBJ databases">
        <title>Sorghum-associated microbial communities from plants grown in Nebraska, USA.</title>
        <authorList>
            <person name="Schachtman D."/>
        </authorList>
    </citation>
    <scope>NUCLEOTIDE SEQUENCE [LARGE SCALE GENOMIC DNA]</scope>
    <source>
        <strain evidence="1 2">3262</strain>
    </source>
</reference>
<comment type="caution">
    <text evidence="1">The sequence shown here is derived from an EMBL/GenBank/DDBJ whole genome shotgun (WGS) entry which is preliminary data.</text>
</comment>
<gene>
    <name evidence="1" type="ORF">J2W55_002772</name>
</gene>
<dbReference type="RefSeq" id="WP_310096503.1">
    <property type="nucleotide sequence ID" value="NZ_JAVDUU010000003.1"/>
</dbReference>
<keyword evidence="2" id="KW-1185">Reference proteome</keyword>
<evidence type="ECO:0008006" key="3">
    <source>
        <dbReference type="Google" id="ProtNLM"/>
    </source>
</evidence>
<organism evidence="1 2">
    <name type="scientific">Mucilaginibacter pocheonensis</name>
    <dbReference type="NCBI Taxonomy" id="398050"/>
    <lineage>
        <taxon>Bacteria</taxon>
        <taxon>Pseudomonadati</taxon>
        <taxon>Bacteroidota</taxon>
        <taxon>Sphingobacteriia</taxon>
        <taxon>Sphingobacteriales</taxon>
        <taxon>Sphingobacteriaceae</taxon>
        <taxon>Mucilaginibacter</taxon>
    </lineage>
</organism>
<dbReference type="EMBL" id="JAVDUU010000003">
    <property type="protein sequence ID" value="MDR6942919.1"/>
    <property type="molecule type" value="Genomic_DNA"/>
</dbReference>
<proteinExistence type="predicted"/>
<evidence type="ECO:0000313" key="2">
    <source>
        <dbReference type="Proteomes" id="UP001247620"/>
    </source>
</evidence>
<evidence type="ECO:0000313" key="1">
    <source>
        <dbReference type="EMBL" id="MDR6942919.1"/>
    </source>
</evidence>
<protein>
    <recommendedName>
        <fullName evidence="3">Homeodomain-like domain-containing protein</fullName>
    </recommendedName>
</protein>
<accession>A0ABU1TCA2</accession>